<evidence type="ECO:0000256" key="1">
    <source>
        <dbReference type="SAM" id="Phobius"/>
    </source>
</evidence>
<evidence type="ECO:0000313" key="2">
    <source>
        <dbReference type="EMBL" id="PTL93311.1"/>
    </source>
</evidence>
<dbReference type="EMBL" id="PXNS01000009">
    <property type="protein sequence ID" value="PTL93311.1"/>
    <property type="molecule type" value="Genomic_DNA"/>
</dbReference>
<dbReference type="Proteomes" id="UP000241895">
    <property type="component" value="Unassembled WGS sequence"/>
</dbReference>
<feature type="transmembrane region" description="Helical" evidence="1">
    <location>
        <begin position="14"/>
        <end position="33"/>
    </location>
</feature>
<dbReference type="RefSeq" id="WP_108133038.1">
    <property type="nucleotide sequence ID" value="NZ_PXNS01000009.1"/>
</dbReference>
<feature type="transmembrane region" description="Helical" evidence="1">
    <location>
        <begin position="131"/>
        <end position="154"/>
    </location>
</feature>
<keyword evidence="1" id="KW-1133">Transmembrane helix</keyword>
<accession>A0ABX5IT28</accession>
<name>A0ABX5IT28_9GAMM</name>
<sequence length="208" mass="23826">MFDKAFEFIFQGEYVAFSIAIVLGILFNLKHILSFADIYKKRRIELLKEAVSVCSINGNLKVHFEDEIENEYFRLAHKVKMQKVVRDACIDWHVRLNRELSIAHFIRARSHLEINNGELEVKISTFDMIGYWYNIIAGILLLLIGSLFLTMTNAIQSQSIVGIVFVIGVSLFLIFFGLFLLSQTFSVVSAKRVQKAIDLCNKSRKADA</sequence>
<evidence type="ECO:0008006" key="4">
    <source>
        <dbReference type="Google" id="ProtNLM"/>
    </source>
</evidence>
<proteinExistence type="predicted"/>
<evidence type="ECO:0000313" key="3">
    <source>
        <dbReference type="Proteomes" id="UP000241895"/>
    </source>
</evidence>
<organism evidence="2 3">
    <name type="scientific">Halomonas litopenaei</name>
    <dbReference type="NCBI Taxonomy" id="2109328"/>
    <lineage>
        <taxon>Bacteria</taxon>
        <taxon>Pseudomonadati</taxon>
        <taxon>Pseudomonadota</taxon>
        <taxon>Gammaproteobacteria</taxon>
        <taxon>Oceanospirillales</taxon>
        <taxon>Halomonadaceae</taxon>
        <taxon>Halomonas</taxon>
    </lineage>
</organism>
<comment type="caution">
    <text evidence="2">The sequence shown here is derived from an EMBL/GenBank/DDBJ whole genome shotgun (WGS) entry which is preliminary data.</text>
</comment>
<keyword evidence="3" id="KW-1185">Reference proteome</keyword>
<keyword evidence="1" id="KW-0472">Membrane</keyword>
<keyword evidence="1" id="KW-0812">Transmembrane</keyword>
<protein>
    <recommendedName>
        <fullName evidence="4">DUF2721 domain-containing protein</fullName>
    </recommendedName>
</protein>
<gene>
    <name evidence="2" type="ORF">C6W88_14920</name>
</gene>
<reference evidence="2 3" key="1">
    <citation type="submission" date="2018-03" db="EMBL/GenBank/DDBJ databases">
        <authorList>
            <person name="Zhou J."/>
            <person name="Li X."/>
            <person name="Xue M."/>
            <person name="Yin J."/>
        </authorList>
    </citation>
    <scope>NUCLEOTIDE SEQUENCE [LARGE SCALE GENOMIC DNA]</scope>
    <source>
        <strain evidence="2 3">SYSU ZJ2214</strain>
    </source>
</reference>
<feature type="transmembrane region" description="Helical" evidence="1">
    <location>
        <begin position="160"/>
        <end position="181"/>
    </location>
</feature>